<protein>
    <submittedName>
        <fullName evidence="2">Uncharacterized protein</fullName>
    </submittedName>
</protein>
<evidence type="ECO:0000256" key="1">
    <source>
        <dbReference type="SAM" id="Phobius"/>
    </source>
</evidence>
<organism evidence="2 3">
    <name type="scientific">Puniceibacterium sediminis</name>
    <dbReference type="NCBI Taxonomy" id="1608407"/>
    <lineage>
        <taxon>Bacteria</taxon>
        <taxon>Pseudomonadati</taxon>
        <taxon>Pseudomonadota</taxon>
        <taxon>Alphaproteobacteria</taxon>
        <taxon>Rhodobacterales</taxon>
        <taxon>Paracoccaceae</taxon>
        <taxon>Puniceibacterium</taxon>
    </lineage>
</organism>
<sequence length="54" mass="5805">MMHPVVVITYLGLCAIVGLLGRDRALGFGGSFIFAIILTPLIVAIMLLLTQPKH</sequence>
<keyword evidence="1" id="KW-0472">Membrane</keyword>
<proteinExistence type="predicted"/>
<keyword evidence="3" id="KW-1185">Reference proteome</keyword>
<reference evidence="2 3" key="1">
    <citation type="submission" date="2017-06" db="EMBL/GenBank/DDBJ databases">
        <authorList>
            <person name="Kim H.J."/>
            <person name="Triplett B.A."/>
        </authorList>
    </citation>
    <scope>NUCLEOTIDE SEQUENCE [LARGE SCALE GENOMIC DNA]</scope>
    <source>
        <strain evidence="2 3">DSM 29052</strain>
    </source>
</reference>
<keyword evidence="1" id="KW-0812">Transmembrane</keyword>
<gene>
    <name evidence="2" type="ORF">SAMN06265370_12710</name>
</gene>
<feature type="transmembrane region" description="Helical" evidence="1">
    <location>
        <begin position="31"/>
        <end position="49"/>
    </location>
</feature>
<dbReference type="Proteomes" id="UP000198417">
    <property type="component" value="Unassembled WGS sequence"/>
</dbReference>
<dbReference type="RefSeq" id="WP_176439210.1">
    <property type="nucleotide sequence ID" value="NZ_FZNN01000027.1"/>
</dbReference>
<dbReference type="AlphaFoldDB" id="A0A238Z9S6"/>
<name>A0A238Z9S6_9RHOB</name>
<accession>A0A238Z9S6</accession>
<dbReference type="EMBL" id="FZNN01000027">
    <property type="protein sequence ID" value="SNR80285.1"/>
    <property type="molecule type" value="Genomic_DNA"/>
</dbReference>
<evidence type="ECO:0000313" key="3">
    <source>
        <dbReference type="Proteomes" id="UP000198417"/>
    </source>
</evidence>
<keyword evidence="1" id="KW-1133">Transmembrane helix</keyword>
<evidence type="ECO:0000313" key="2">
    <source>
        <dbReference type="EMBL" id="SNR80285.1"/>
    </source>
</evidence>